<dbReference type="CDD" id="cd02133">
    <property type="entry name" value="PA_C5a_like"/>
    <property type="match status" value="1"/>
</dbReference>
<name>A0A9P2G7P0_CLOBO</name>
<reference evidence="16 17" key="1">
    <citation type="submission" date="2009-10" db="EMBL/GenBank/DDBJ databases">
        <authorList>
            <person name="Shrivastava S."/>
            <person name="Brinkac L.B."/>
            <person name="Brown J.L."/>
            <person name="Bruce D.B."/>
            <person name="Detter C."/>
            <person name="Green L.D."/>
            <person name="Munk C.A."/>
            <person name="Rogers Y.C."/>
            <person name="Tapia R."/>
            <person name="Saunders E.S."/>
            <person name="Sims D.R."/>
            <person name="Smith L.A."/>
            <person name="Smith T.J."/>
            <person name="Sutton G."/>
            <person name="Brettin T."/>
        </authorList>
    </citation>
    <scope>NUCLEOTIDE SEQUENCE [LARGE SCALE GENOMIC DNA]</scope>
    <source>
        <strain evidence="17">D str. 1873</strain>
    </source>
</reference>
<dbReference type="InterPro" id="IPR022398">
    <property type="entry name" value="Peptidase_S8_His-AS"/>
</dbReference>
<dbReference type="InterPro" id="IPR000209">
    <property type="entry name" value="Peptidase_S8/S53_dom"/>
</dbReference>
<sequence>MKRKKILSLILTASILSSTLFTLGASAIELPIVEKVNANMSSAKDITNVLKEWKTFNYKGEGMVISIIDSGIDYRHKDMKLTDPSKAKIKNKNPKGNGKYYTDKIPYGYNYADKNDNIIDTGSMHGMHVAGIVAANGKTDEVSKFEAIQGIAPEAQLLAMKVFSNDPDYPSCNDEDVVNAINDSVRLGADVINMSLGSDAGFVKITEPIQNAVKQAELKGVVVVISAGNSSYSTSPKKVPGIVDTAIVGSPSTAKEALSVASFENTKLNQKALTYTSNNKSKDIAYLTSEIDPINKLKSDYDIVDCGLGTKKDFENIKVKGKIALVQRGKNTFIEKKLNAQNAGAVGVIVFNKDNEKGYISMATDPNITIPAIFISNENGKELKNTISKGVKIKFNTKKIRIDNPKKNTMSDFSSWGPAPSLDFKPQITAPGGNILSTANDDKYKYMSGTSMAAPHTSGIMALVLQHLKTLQLNNLTPMQKVELAKNLVINTSVPQIDKDSKNSSLPYSPRKQGSGLIDALNSIKNNIVILNEDNQPTVALKQINTNTKKFTLTFKNYGNKEKVYFPKDMYGVLTEEKNKIHETTLNGATISFDKNKLIIPENGETKLEVTLNIPNSCPKGIFVEGFLNFIPKSKDDVTLGIPYMGFYGDWDESPIVDKPIWEKGSYLKTTGIYKISKKNKEILLGMIGKDEKTSTPIVNKDLIAVSPNEDDIISITPKVALLRNAKVLIVNVLDNKGNLVRTLSINKNLSKNKWIQSPEDPLQDDNFKEISPFKWDLNYYNSSKGIYETVPDGQYYFEIKSKVDFKDSKFQNIKLPIKVDSTAPELIYTSDINSKTRNYTLKFKAKESLSGIKDFKIMVNGQYIKDKSDNYNLNLKPNAQGEYNIDLNLLEGSNKILISSRDNAENISNLSMDVHVNSLTITSPTFNNSLPSGNFTLNYKGDEKLNKETSYYNILVDGNIVAKNHKGLSYKFNNLTSWKHLITVEAYDNKNNKLASNSVDVVVENKNLYINFTGLKREGSYYKYPAIIIKGDLSTKVKSFKIQGEEVKINSNLSFNKLINLKNGQNKVQVLAIDNNNKEHKYALNLYCDLLSPDLILKENINDIIVVDNSTKSYKIKCKIKDNNHGFKLFVNGNEINSNNDMYNKSAEYETDVNLNKGINHIEIKAVDIAGNSTIKHLKIKR</sequence>
<dbReference type="InterPro" id="IPR015500">
    <property type="entry name" value="Peptidase_S8_subtilisin-rel"/>
</dbReference>
<feature type="domain" description="Peptidase S8/S53" evidence="12">
    <location>
        <begin position="60"/>
        <end position="516"/>
    </location>
</feature>
<feature type="active site" description="Charge relay system" evidence="8 9">
    <location>
        <position position="451"/>
    </location>
</feature>
<evidence type="ECO:0000313" key="17">
    <source>
        <dbReference type="Proteomes" id="UP000006160"/>
    </source>
</evidence>
<gene>
    <name evidence="16" type="ORF">CLG_B0666</name>
</gene>
<evidence type="ECO:0000256" key="6">
    <source>
        <dbReference type="ARBA" id="ARBA00022801"/>
    </source>
</evidence>
<evidence type="ECO:0000256" key="8">
    <source>
        <dbReference type="PIRSR" id="PIRSR615500-1"/>
    </source>
</evidence>
<dbReference type="SUPFAM" id="SSF52743">
    <property type="entry name" value="Subtilisin-like"/>
    <property type="match status" value="1"/>
</dbReference>
<dbReference type="PRINTS" id="PR00723">
    <property type="entry name" value="SUBTILISIN"/>
</dbReference>
<dbReference type="Pfam" id="PF00082">
    <property type="entry name" value="Peptidase_S8"/>
    <property type="match status" value="1"/>
</dbReference>
<feature type="domain" description="Cadherin-like beta-sandwich-like" evidence="15">
    <location>
        <begin position="1106"/>
        <end position="1175"/>
    </location>
</feature>
<evidence type="ECO:0000313" key="16">
    <source>
        <dbReference type="EMBL" id="EES91505.1"/>
    </source>
</evidence>
<dbReference type="Pfam" id="PF02225">
    <property type="entry name" value="PA"/>
    <property type="match status" value="1"/>
</dbReference>
<dbReference type="PROSITE" id="PS00137">
    <property type="entry name" value="SUBTILASE_HIS"/>
    <property type="match status" value="1"/>
</dbReference>
<dbReference type="InterPro" id="IPR025883">
    <property type="entry name" value="Cadherin-like_domain"/>
</dbReference>
<keyword evidence="5" id="KW-0677">Repeat</keyword>
<dbReference type="InterPro" id="IPR034216">
    <property type="entry name" value="C5a_Peptidase"/>
</dbReference>
<comment type="caution">
    <text evidence="16">The sequence shown here is derived from an EMBL/GenBank/DDBJ whole genome shotgun (WGS) entry which is preliminary data.</text>
</comment>
<dbReference type="GO" id="GO:0006508">
    <property type="term" value="P:proteolysis"/>
    <property type="evidence" value="ECO:0007669"/>
    <property type="project" value="UniProtKB-KW"/>
</dbReference>
<dbReference type="PANTHER" id="PTHR43399">
    <property type="entry name" value="SUBTILISIN-RELATED"/>
    <property type="match status" value="1"/>
</dbReference>
<evidence type="ECO:0000256" key="1">
    <source>
        <dbReference type="ARBA" id="ARBA00011073"/>
    </source>
</evidence>
<dbReference type="Gene3D" id="2.60.40.10">
    <property type="entry name" value="Immunoglobulins"/>
    <property type="match status" value="2"/>
</dbReference>
<evidence type="ECO:0000256" key="9">
    <source>
        <dbReference type="PROSITE-ProRule" id="PRU01240"/>
    </source>
</evidence>
<dbReference type="Pfam" id="PF06280">
    <property type="entry name" value="fn3_5"/>
    <property type="match status" value="1"/>
</dbReference>
<dbReference type="Gene3D" id="3.50.30.30">
    <property type="match status" value="1"/>
</dbReference>
<evidence type="ECO:0000256" key="7">
    <source>
        <dbReference type="ARBA" id="ARBA00022825"/>
    </source>
</evidence>
<keyword evidence="3 9" id="KW-0645">Protease</keyword>
<dbReference type="InterPro" id="IPR046450">
    <property type="entry name" value="PA_dom_sf"/>
</dbReference>
<evidence type="ECO:0000256" key="10">
    <source>
        <dbReference type="RuleBase" id="RU003355"/>
    </source>
</evidence>
<feature type="domain" description="PA" evidence="13">
    <location>
        <begin position="306"/>
        <end position="383"/>
    </location>
</feature>
<feature type="signal peptide" evidence="11">
    <location>
        <begin position="1"/>
        <end position="27"/>
    </location>
</feature>
<feature type="active site" description="Charge relay system" evidence="8 9">
    <location>
        <position position="69"/>
    </location>
</feature>
<dbReference type="Gene3D" id="3.40.50.200">
    <property type="entry name" value="Peptidase S8/S53 domain"/>
    <property type="match status" value="1"/>
</dbReference>
<evidence type="ECO:0000256" key="11">
    <source>
        <dbReference type="SAM" id="SignalP"/>
    </source>
</evidence>
<dbReference type="EMBL" id="ACSJ01000007">
    <property type="protein sequence ID" value="EES91505.1"/>
    <property type="molecule type" value="Genomic_DNA"/>
</dbReference>
<keyword evidence="4 11" id="KW-0732">Signal</keyword>
<dbReference type="InterPro" id="IPR023827">
    <property type="entry name" value="Peptidase_S8_Asp-AS"/>
</dbReference>
<dbReference type="InterPro" id="IPR051048">
    <property type="entry name" value="Peptidase_S8/S53_subtilisin"/>
</dbReference>
<dbReference type="Proteomes" id="UP000006160">
    <property type="component" value="Unassembled WGS sequence"/>
</dbReference>
<dbReference type="PROSITE" id="PS51892">
    <property type="entry name" value="SUBTILASE"/>
    <property type="match status" value="1"/>
</dbReference>
<evidence type="ECO:0000259" key="13">
    <source>
        <dbReference type="Pfam" id="PF02225"/>
    </source>
</evidence>
<dbReference type="InterPro" id="IPR023828">
    <property type="entry name" value="Peptidase_S8_Ser-AS"/>
</dbReference>
<evidence type="ECO:0000256" key="3">
    <source>
        <dbReference type="ARBA" id="ARBA00022670"/>
    </source>
</evidence>
<dbReference type="PANTHER" id="PTHR43399:SF4">
    <property type="entry name" value="CELL WALL-ASSOCIATED PROTEASE"/>
    <property type="match status" value="1"/>
</dbReference>
<feature type="chain" id="PRO_5040285091" evidence="11">
    <location>
        <begin position="28"/>
        <end position="1183"/>
    </location>
</feature>
<dbReference type="RefSeq" id="WP_003376375.1">
    <property type="nucleotide sequence ID" value="NZ_ACSJ01000007.1"/>
</dbReference>
<comment type="similarity">
    <text evidence="1 9 10">Belongs to the peptidase S8 family.</text>
</comment>
<dbReference type="Gene3D" id="2.60.40.4070">
    <property type="match status" value="1"/>
</dbReference>
<evidence type="ECO:0000256" key="5">
    <source>
        <dbReference type="ARBA" id="ARBA00022737"/>
    </source>
</evidence>
<dbReference type="InterPro" id="IPR003137">
    <property type="entry name" value="PA_domain"/>
</dbReference>
<dbReference type="GO" id="GO:0004252">
    <property type="term" value="F:serine-type endopeptidase activity"/>
    <property type="evidence" value="ECO:0007669"/>
    <property type="project" value="UniProtKB-UniRule"/>
</dbReference>
<feature type="domain" description="C5a peptidase/Subtilisin-like protease SBT2-like Fn3-like" evidence="14">
    <location>
        <begin position="539"/>
        <end position="645"/>
    </location>
</feature>
<evidence type="ECO:0000256" key="2">
    <source>
        <dbReference type="ARBA" id="ARBA00022525"/>
    </source>
</evidence>
<protein>
    <submittedName>
        <fullName evidence="16">Peptidase, family S8/S53</fullName>
        <ecNumber evidence="16">3.4.21.-</ecNumber>
    </submittedName>
</protein>
<dbReference type="PROSITE" id="PS00136">
    <property type="entry name" value="SUBTILASE_ASP"/>
    <property type="match status" value="1"/>
</dbReference>
<dbReference type="AlphaFoldDB" id="A0A9P2G7P0"/>
<dbReference type="SUPFAM" id="SSF52025">
    <property type="entry name" value="PA domain"/>
    <property type="match status" value="1"/>
</dbReference>
<evidence type="ECO:0000259" key="14">
    <source>
        <dbReference type="Pfam" id="PF06280"/>
    </source>
</evidence>
<dbReference type="InterPro" id="IPR013783">
    <property type="entry name" value="Ig-like_fold"/>
</dbReference>
<dbReference type="InterPro" id="IPR036852">
    <property type="entry name" value="Peptidase_S8/S53_dom_sf"/>
</dbReference>
<feature type="active site" description="Charge relay system" evidence="8 9">
    <location>
        <position position="125"/>
    </location>
</feature>
<dbReference type="Gene3D" id="2.60.40.1710">
    <property type="entry name" value="Subtilisin-like superfamily"/>
    <property type="match status" value="1"/>
</dbReference>
<evidence type="ECO:0000259" key="12">
    <source>
        <dbReference type="Pfam" id="PF00082"/>
    </source>
</evidence>
<dbReference type="PROSITE" id="PS00138">
    <property type="entry name" value="SUBTILASE_SER"/>
    <property type="match status" value="1"/>
</dbReference>
<accession>A0A9P2G7P0</accession>
<dbReference type="Pfam" id="PF12733">
    <property type="entry name" value="Cadherin-like"/>
    <property type="match status" value="1"/>
</dbReference>
<proteinExistence type="inferred from homology"/>
<organism evidence="16 17">
    <name type="scientific">Clostridium botulinum D str. 1873</name>
    <dbReference type="NCBI Taxonomy" id="592027"/>
    <lineage>
        <taxon>Bacteria</taxon>
        <taxon>Bacillati</taxon>
        <taxon>Bacillota</taxon>
        <taxon>Clostridia</taxon>
        <taxon>Eubacteriales</taxon>
        <taxon>Clostridiaceae</taxon>
        <taxon>Clostridium</taxon>
    </lineage>
</organism>
<dbReference type="InterPro" id="IPR010435">
    <property type="entry name" value="C5a/SBT2-like_Fn3"/>
</dbReference>
<evidence type="ECO:0000259" key="15">
    <source>
        <dbReference type="Pfam" id="PF12733"/>
    </source>
</evidence>
<dbReference type="GO" id="GO:0016020">
    <property type="term" value="C:membrane"/>
    <property type="evidence" value="ECO:0007669"/>
    <property type="project" value="InterPro"/>
</dbReference>
<dbReference type="EC" id="3.4.21.-" evidence="16"/>
<evidence type="ECO:0000256" key="4">
    <source>
        <dbReference type="ARBA" id="ARBA00022729"/>
    </source>
</evidence>
<keyword evidence="6 9" id="KW-0378">Hydrolase</keyword>
<dbReference type="CDD" id="cd07475">
    <property type="entry name" value="Peptidases_S8_C5a_Peptidase"/>
    <property type="match status" value="1"/>
</dbReference>
<keyword evidence="2" id="KW-0964">Secreted</keyword>
<keyword evidence="7 9" id="KW-0720">Serine protease</keyword>